<dbReference type="EMBL" id="AP019620">
    <property type="protein sequence ID" value="BBJ41281.1"/>
    <property type="molecule type" value="Genomic_DNA"/>
</dbReference>
<gene>
    <name evidence="1" type="ORF">SSPO_039990</name>
</gene>
<reference evidence="1 2" key="1">
    <citation type="journal article" date="2020" name="Int. J. Syst. Evol. Microbiol.">
        <title>Reclassification of Streptomyces castelarensis and Streptomyces sporoclivatus as later heterotypic synonyms of Streptomyces antimycoticus.</title>
        <authorList>
            <person name="Komaki H."/>
            <person name="Tamura T."/>
        </authorList>
    </citation>
    <scope>NUCLEOTIDE SEQUENCE [LARGE SCALE GENOMIC DNA]</scope>
    <source>
        <strain evidence="1 2">NBRC 100767</strain>
    </source>
</reference>
<sequence>MSTSAYAEDATVYAGGAGAMVEWRAYGDHLYITDLEADGQSAVGIVQLGNGTAYYYWNTDGNGTTRHVNLNLPENRPLAVGAAVGNYQGTPTGGLIWSSVSTKSVSTSYSP</sequence>
<evidence type="ECO:0000313" key="2">
    <source>
        <dbReference type="Proteomes" id="UP000463951"/>
    </source>
</evidence>
<protein>
    <submittedName>
        <fullName evidence="1">Uncharacterized protein</fullName>
    </submittedName>
</protein>
<name>A0A499UVI3_9ACTN</name>
<organism evidence="1 2">
    <name type="scientific">Streptomyces antimycoticus</name>
    <dbReference type="NCBI Taxonomy" id="68175"/>
    <lineage>
        <taxon>Bacteria</taxon>
        <taxon>Bacillati</taxon>
        <taxon>Actinomycetota</taxon>
        <taxon>Actinomycetes</taxon>
        <taxon>Kitasatosporales</taxon>
        <taxon>Streptomycetaceae</taxon>
        <taxon>Streptomyces</taxon>
        <taxon>Streptomyces violaceusniger group</taxon>
    </lineage>
</organism>
<dbReference type="AlphaFoldDB" id="A0A499UVI3"/>
<accession>A0A499UVI3</accession>
<evidence type="ECO:0000313" key="1">
    <source>
        <dbReference type="EMBL" id="BBJ41281.1"/>
    </source>
</evidence>
<proteinExistence type="predicted"/>
<dbReference type="Proteomes" id="UP000463951">
    <property type="component" value="Chromosome"/>
</dbReference>